<proteinExistence type="predicted"/>
<protein>
    <submittedName>
        <fullName evidence="1">Uncharacterized protein</fullName>
    </submittedName>
</protein>
<dbReference type="EMBL" id="JYDT01000113">
    <property type="protein sequence ID" value="KRY84448.1"/>
    <property type="molecule type" value="Genomic_DNA"/>
</dbReference>
<comment type="caution">
    <text evidence="1">The sequence shown here is derived from an EMBL/GenBank/DDBJ whole genome shotgun (WGS) entry which is preliminary data.</text>
</comment>
<dbReference type="AlphaFoldDB" id="A0A0V1FEL5"/>
<keyword evidence="2" id="KW-1185">Reference proteome</keyword>
<gene>
    <name evidence="1" type="ORF">T4D_12239</name>
</gene>
<evidence type="ECO:0000313" key="2">
    <source>
        <dbReference type="Proteomes" id="UP000054995"/>
    </source>
</evidence>
<reference evidence="1 2" key="1">
    <citation type="submission" date="2015-01" db="EMBL/GenBank/DDBJ databases">
        <title>Evolution of Trichinella species and genotypes.</title>
        <authorList>
            <person name="Korhonen P.K."/>
            <person name="Edoardo P."/>
            <person name="Giuseppe L.R."/>
            <person name="Gasser R.B."/>
        </authorList>
    </citation>
    <scope>NUCLEOTIDE SEQUENCE [LARGE SCALE GENOMIC DNA]</scope>
    <source>
        <strain evidence="1">ISS470</strain>
    </source>
</reference>
<evidence type="ECO:0000313" key="1">
    <source>
        <dbReference type="EMBL" id="KRY84448.1"/>
    </source>
</evidence>
<dbReference type="Proteomes" id="UP000054995">
    <property type="component" value="Unassembled WGS sequence"/>
</dbReference>
<organism evidence="1 2">
    <name type="scientific">Trichinella pseudospiralis</name>
    <name type="common">Parasitic roundworm</name>
    <dbReference type="NCBI Taxonomy" id="6337"/>
    <lineage>
        <taxon>Eukaryota</taxon>
        <taxon>Metazoa</taxon>
        <taxon>Ecdysozoa</taxon>
        <taxon>Nematoda</taxon>
        <taxon>Enoplea</taxon>
        <taxon>Dorylaimia</taxon>
        <taxon>Trichinellida</taxon>
        <taxon>Trichinellidae</taxon>
        <taxon>Trichinella</taxon>
    </lineage>
</organism>
<sequence length="68" mass="7730">MHKNGKRHLAGVVVVHAMCRCMPYHFLICEEDAMSSSMPMLNVMKTDIEGVFVRSNCVPDIREQQHGN</sequence>
<name>A0A0V1FEL5_TRIPS</name>
<accession>A0A0V1FEL5</accession>